<reference evidence="2" key="1">
    <citation type="submission" date="2021-08" db="EMBL/GenBank/DDBJ databases">
        <title>WGS assembly of Ceratopteris richardii.</title>
        <authorList>
            <person name="Marchant D.B."/>
            <person name="Chen G."/>
            <person name="Jenkins J."/>
            <person name="Shu S."/>
            <person name="Leebens-Mack J."/>
            <person name="Grimwood J."/>
            <person name="Schmutz J."/>
            <person name="Soltis P."/>
            <person name="Soltis D."/>
            <person name="Chen Z.-H."/>
        </authorList>
    </citation>
    <scope>NUCLEOTIDE SEQUENCE</scope>
    <source>
        <strain evidence="2">Whitten #5841</strain>
        <tissue evidence="2">Leaf</tissue>
    </source>
</reference>
<dbReference type="Proteomes" id="UP000825935">
    <property type="component" value="Chromosome 32"/>
</dbReference>
<dbReference type="EMBL" id="CM035437">
    <property type="protein sequence ID" value="KAH7286718.1"/>
    <property type="molecule type" value="Genomic_DNA"/>
</dbReference>
<organism evidence="2 3">
    <name type="scientific">Ceratopteris richardii</name>
    <name type="common">Triangle waterfern</name>
    <dbReference type="NCBI Taxonomy" id="49495"/>
    <lineage>
        <taxon>Eukaryota</taxon>
        <taxon>Viridiplantae</taxon>
        <taxon>Streptophyta</taxon>
        <taxon>Embryophyta</taxon>
        <taxon>Tracheophyta</taxon>
        <taxon>Polypodiopsida</taxon>
        <taxon>Polypodiidae</taxon>
        <taxon>Polypodiales</taxon>
        <taxon>Pteridineae</taxon>
        <taxon>Pteridaceae</taxon>
        <taxon>Parkerioideae</taxon>
        <taxon>Ceratopteris</taxon>
    </lineage>
</organism>
<proteinExistence type="predicted"/>
<comment type="caution">
    <text evidence="2">The sequence shown here is derived from an EMBL/GenBank/DDBJ whole genome shotgun (WGS) entry which is preliminary data.</text>
</comment>
<sequence>MHESLVATPSVAVNDVALWALLAVSVALVGPKPEPFNPLWNLLCGIAFGIFMFTVVRYVMRFMVDRAVKHGKVSDMYVRL</sequence>
<name>A0A8T2QSY8_CERRI</name>
<accession>A0A8T2QSY8</accession>
<evidence type="ECO:0000256" key="1">
    <source>
        <dbReference type="SAM" id="Phobius"/>
    </source>
</evidence>
<keyword evidence="1" id="KW-0472">Membrane</keyword>
<dbReference type="AlphaFoldDB" id="A0A8T2QSY8"/>
<keyword evidence="1" id="KW-0812">Transmembrane</keyword>
<gene>
    <name evidence="2" type="ORF">KP509_32G019700</name>
</gene>
<feature type="transmembrane region" description="Helical" evidence="1">
    <location>
        <begin position="12"/>
        <end position="33"/>
    </location>
</feature>
<keyword evidence="1" id="KW-1133">Transmembrane helix</keyword>
<evidence type="ECO:0000313" key="2">
    <source>
        <dbReference type="EMBL" id="KAH7286718.1"/>
    </source>
</evidence>
<feature type="transmembrane region" description="Helical" evidence="1">
    <location>
        <begin position="39"/>
        <end position="60"/>
    </location>
</feature>
<protein>
    <submittedName>
        <fullName evidence="2">Uncharacterized protein</fullName>
    </submittedName>
</protein>
<keyword evidence="3" id="KW-1185">Reference proteome</keyword>
<evidence type="ECO:0000313" key="3">
    <source>
        <dbReference type="Proteomes" id="UP000825935"/>
    </source>
</evidence>